<dbReference type="FunFam" id="3.40.50.300:FF:000016">
    <property type="entry name" value="Oligopeptide ABC transporter ATP-binding component"/>
    <property type="match status" value="1"/>
</dbReference>
<evidence type="ECO:0000259" key="8">
    <source>
        <dbReference type="PROSITE" id="PS50893"/>
    </source>
</evidence>
<dbReference type="InterPro" id="IPR027417">
    <property type="entry name" value="P-loop_NTPase"/>
</dbReference>
<dbReference type="InterPro" id="IPR013563">
    <property type="entry name" value="Oligopep_ABC_C"/>
</dbReference>
<dbReference type="SUPFAM" id="SSF52540">
    <property type="entry name" value="P-loop containing nucleoside triphosphate hydrolases"/>
    <property type="match status" value="1"/>
</dbReference>
<dbReference type="SMART" id="SM00382">
    <property type="entry name" value="AAA"/>
    <property type="match status" value="1"/>
</dbReference>
<dbReference type="NCBIfam" id="TIGR01727">
    <property type="entry name" value="oligo_HPY"/>
    <property type="match status" value="1"/>
</dbReference>
<dbReference type="GO" id="GO:0005524">
    <property type="term" value="F:ATP binding"/>
    <property type="evidence" value="ECO:0007669"/>
    <property type="project" value="UniProtKB-KW"/>
</dbReference>
<dbReference type="AlphaFoldDB" id="A0A1N7HGI2"/>
<dbReference type="STRING" id="58117.SAMN05421833_14823"/>
<dbReference type="InterPro" id="IPR017871">
    <property type="entry name" value="ABC_transporter-like_CS"/>
</dbReference>
<evidence type="ECO:0000256" key="6">
    <source>
        <dbReference type="ARBA" id="ARBA00022840"/>
    </source>
</evidence>
<evidence type="ECO:0000313" key="10">
    <source>
        <dbReference type="Proteomes" id="UP000186096"/>
    </source>
</evidence>
<reference evidence="10" key="1">
    <citation type="submission" date="2017-01" db="EMBL/GenBank/DDBJ databases">
        <authorList>
            <person name="Varghese N."/>
            <person name="Submissions S."/>
        </authorList>
    </citation>
    <scope>NUCLEOTIDE SEQUENCE [LARGE SCALE GENOMIC DNA]</scope>
    <source>
        <strain evidence="10">ATCC 12950</strain>
    </source>
</reference>
<dbReference type="GO" id="GO:0016887">
    <property type="term" value="F:ATP hydrolysis activity"/>
    <property type="evidence" value="ECO:0007669"/>
    <property type="project" value="InterPro"/>
</dbReference>
<dbReference type="Proteomes" id="UP000186096">
    <property type="component" value="Unassembled WGS sequence"/>
</dbReference>
<feature type="domain" description="ABC transporter" evidence="8">
    <location>
        <begin position="6"/>
        <end position="258"/>
    </location>
</feature>
<gene>
    <name evidence="9" type="ORF">SAMN05421833_14823</name>
</gene>
<dbReference type="InterPro" id="IPR003593">
    <property type="entry name" value="AAA+_ATPase"/>
</dbReference>
<keyword evidence="6 9" id="KW-0067">ATP-binding</keyword>
<dbReference type="Pfam" id="PF08352">
    <property type="entry name" value="oligo_HPY"/>
    <property type="match status" value="1"/>
</dbReference>
<dbReference type="InterPro" id="IPR003439">
    <property type="entry name" value="ABC_transporter-like_ATP-bd"/>
</dbReference>
<evidence type="ECO:0000256" key="2">
    <source>
        <dbReference type="ARBA" id="ARBA00005417"/>
    </source>
</evidence>
<keyword evidence="10" id="KW-1185">Reference proteome</keyword>
<dbReference type="InterPro" id="IPR050388">
    <property type="entry name" value="ABC_Ni/Peptide_Import"/>
</dbReference>
<evidence type="ECO:0000256" key="4">
    <source>
        <dbReference type="ARBA" id="ARBA00022475"/>
    </source>
</evidence>
<keyword evidence="4" id="KW-1003">Cell membrane</keyword>
<accession>A0A1N7HGI2</accession>
<comment type="similarity">
    <text evidence="2">Belongs to the ABC transporter superfamily.</text>
</comment>
<evidence type="ECO:0000313" key="9">
    <source>
        <dbReference type="EMBL" id="SIS23841.1"/>
    </source>
</evidence>
<comment type="subcellular location">
    <subcellularLocation>
        <location evidence="1">Cell membrane</location>
        <topology evidence="1">Peripheral membrane protein</topology>
    </subcellularLocation>
</comment>
<dbReference type="PROSITE" id="PS50893">
    <property type="entry name" value="ABC_TRANSPORTER_2"/>
    <property type="match status" value="1"/>
</dbReference>
<evidence type="ECO:0000256" key="5">
    <source>
        <dbReference type="ARBA" id="ARBA00022741"/>
    </source>
</evidence>
<evidence type="ECO:0000256" key="7">
    <source>
        <dbReference type="ARBA" id="ARBA00023136"/>
    </source>
</evidence>
<keyword evidence="7" id="KW-0472">Membrane</keyword>
<name>A0A1N7HGI2_9ACTN</name>
<dbReference type="GO" id="GO:0005886">
    <property type="term" value="C:plasma membrane"/>
    <property type="evidence" value="ECO:0007669"/>
    <property type="project" value="UniProtKB-SubCell"/>
</dbReference>
<evidence type="ECO:0000256" key="1">
    <source>
        <dbReference type="ARBA" id="ARBA00004202"/>
    </source>
</evidence>
<dbReference type="PROSITE" id="PS00211">
    <property type="entry name" value="ABC_TRANSPORTER_1"/>
    <property type="match status" value="1"/>
</dbReference>
<evidence type="ECO:0000256" key="3">
    <source>
        <dbReference type="ARBA" id="ARBA00022448"/>
    </source>
</evidence>
<dbReference type="Gene3D" id="3.40.50.300">
    <property type="entry name" value="P-loop containing nucleotide triphosphate hydrolases"/>
    <property type="match status" value="1"/>
</dbReference>
<dbReference type="PANTHER" id="PTHR43297">
    <property type="entry name" value="OLIGOPEPTIDE TRANSPORT ATP-BINDING PROTEIN APPD"/>
    <property type="match status" value="1"/>
</dbReference>
<dbReference type="CDD" id="cd03257">
    <property type="entry name" value="ABC_NikE_OppD_transporters"/>
    <property type="match status" value="1"/>
</dbReference>
<dbReference type="RefSeq" id="WP_239105268.1">
    <property type="nucleotide sequence ID" value="NZ_FTNI01000048.1"/>
</dbReference>
<dbReference type="EMBL" id="FTNI01000048">
    <property type="protein sequence ID" value="SIS23841.1"/>
    <property type="molecule type" value="Genomic_DNA"/>
</dbReference>
<sequence length="336" mass="36732">MSRPLLHVRDLTTTFTTSRGEVVSVDRVSFDLERGQTLGIVGESGSGKSVLGRTVMGLTSTAPNATVTGSVLFDGVDITNPDKKMRAAYLGARIAMIFQDPLSSLNPVKLIGVHITETLRQHDKSISRQEARRRAIELLDTVRIPDPARRFGQYPHELSGGMRQRVGIAIALACRPQLLIADEPTTALDVTVQKHVLDLLGTLCEEQGMAMLLVSHDLGVVAGRSDKVAVMYAGRIQEEAASSDFFRHQRHPYSQALLDAKPHLENPARAELVSIPGRPPDPAHRFPGCRFAPRCRFAQDRCREEEPSLESGGIPSHGAACFYPLDAVRSTKEVSI</sequence>
<dbReference type="GO" id="GO:0015833">
    <property type="term" value="P:peptide transport"/>
    <property type="evidence" value="ECO:0007669"/>
    <property type="project" value="InterPro"/>
</dbReference>
<proteinExistence type="inferred from homology"/>
<dbReference type="Pfam" id="PF00005">
    <property type="entry name" value="ABC_tran"/>
    <property type="match status" value="1"/>
</dbReference>
<keyword evidence="5" id="KW-0547">Nucleotide-binding</keyword>
<keyword evidence="3" id="KW-0813">Transport</keyword>
<dbReference type="PANTHER" id="PTHR43297:SF2">
    <property type="entry name" value="DIPEPTIDE TRANSPORT ATP-BINDING PROTEIN DPPD"/>
    <property type="match status" value="1"/>
</dbReference>
<organism evidence="9 10">
    <name type="scientific">Microbispora rosea</name>
    <dbReference type="NCBI Taxonomy" id="58117"/>
    <lineage>
        <taxon>Bacteria</taxon>
        <taxon>Bacillati</taxon>
        <taxon>Actinomycetota</taxon>
        <taxon>Actinomycetes</taxon>
        <taxon>Streptosporangiales</taxon>
        <taxon>Streptosporangiaceae</taxon>
        <taxon>Microbispora</taxon>
    </lineage>
</organism>
<protein>
    <submittedName>
        <fullName evidence="9">Peptide/nickel transport system ATP-binding protein</fullName>
    </submittedName>
</protein>